<dbReference type="InterPro" id="IPR005122">
    <property type="entry name" value="Uracil-DNA_glycosylase-like"/>
</dbReference>
<keyword evidence="10" id="KW-0411">Iron-sulfur</keyword>
<evidence type="ECO:0000256" key="10">
    <source>
        <dbReference type="ARBA" id="ARBA00023014"/>
    </source>
</evidence>
<dbReference type="InterPro" id="IPR005273">
    <property type="entry name" value="Ura-DNA_glyco_family4"/>
</dbReference>
<organism evidence="14 15">
    <name type="scientific">Parvularcula lutaonensis</name>
    <dbReference type="NCBI Taxonomy" id="491923"/>
    <lineage>
        <taxon>Bacteria</taxon>
        <taxon>Pseudomonadati</taxon>
        <taxon>Pseudomonadota</taxon>
        <taxon>Alphaproteobacteria</taxon>
        <taxon>Parvularculales</taxon>
        <taxon>Parvularculaceae</taxon>
        <taxon>Parvularcula</taxon>
    </lineage>
</organism>
<dbReference type="EMBL" id="JBHRVA010000002">
    <property type="protein sequence ID" value="MFC3301667.1"/>
    <property type="molecule type" value="Genomic_DNA"/>
</dbReference>
<dbReference type="PANTHER" id="PTHR33693">
    <property type="entry name" value="TYPE-5 URACIL-DNA GLYCOSYLASE"/>
    <property type="match status" value="1"/>
</dbReference>
<evidence type="ECO:0000313" key="14">
    <source>
        <dbReference type="EMBL" id="MFC3301667.1"/>
    </source>
</evidence>
<gene>
    <name evidence="14" type="ORF">ACFONP_02825</name>
</gene>
<dbReference type="Gene3D" id="3.40.470.10">
    <property type="entry name" value="Uracil-DNA glycosylase-like domain"/>
    <property type="match status" value="1"/>
</dbReference>
<keyword evidence="7" id="KW-0227">DNA damage</keyword>
<dbReference type="InterPro" id="IPR051536">
    <property type="entry name" value="UDG_Type-4/5"/>
</dbReference>
<dbReference type="RefSeq" id="WP_189573090.1">
    <property type="nucleotide sequence ID" value="NZ_BMXU01000001.1"/>
</dbReference>
<evidence type="ECO:0000256" key="8">
    <source>
        <dbReference type="ARBA" id="ARBA00022801"/>
    </source>
</evidence>
<evidence type="ECO:0000256" key="3">
    <source>
        <dbReference type="ARBA" id="ARBA00012030"/>
    </source>
</evidence>
<dbReference type="InterPro" id="IPR036895">
    <property type="entry name" value="Uracil-DNA_glycosylase-like_sf"/>
</dbReference>
<evidence type="ECO:0000256" key="11">
    <source>
        <dbReference type="ARBA" id="ARBA00023204"/>
    </source>
</evidence>
<evidence type="ECO:0000259" key="13">
    <source>
        <dbReference type="SMART" id="SM00986"/>
    </source>
</evidence>
<proteinExistence type="inferred from homology"/>
<dbReference type="SUPFAM" id="SSF52141">
    <property type="entry name" value="Uracil-DNA glycosylase-like"/>
    <property type="match status" value="1"/>
</dbReference>
<evidence type="ECO:0000256" key="4">
    <source>
        <dbReference type="ARBA" id="ARBA00019403"/>
    </source>
</evidence>
<dbReference type="PANTHER" id="PTHR33693:SF1">
    <property type="entry name" value="TYPE-4 URACIL-DNA GLYCOSYLASE"/>
    <property type="match status" value="1"/>
</dbReference>
<evidence type="ECO:0000256" key="5">
    <source>
        <dbReference type="ARBA" id="ARBA00022485"/>
    </source>
</evidence>
<protein>
    <recommendedName>
        <fullName evidence="4">Type-4 uracil-DNA glycosylase</fullName>
        <ecNumber evidence="3">3.2.2.27</ecNumber>
    </recommendedName>
</protein>
<dbReference type="SMART" id="SM00987">
    <property type="entry name" value="UreE_C"/>
    <property type="match status" value="1"/>
</dbReference>
<sequence length="275" mass="29545">MAAAPASPEALAILEFYRDAGVTTAEADTPGGLWGWDEAAAKTLRPPPRPDTPKPKVKPTGVSAGLEEALAQAEQLAASCTTLEDLTEAIREFTGCPLHESARGAVVHDGVLGADILVMGEAPGREEDRQGKPFVGRSGQLLDRMLAAIGVSRVPEGDQQAACITNAVYWRPPGNRNPTTSEVAVCLPFAKRFIALSKPKLVFLAGIVPTKALFPDAPKITRARGVWREIELEGLAPIPALPIFHPAFLLRQPAQKRWAWQDLLKAQAKLNETRS</sequence>
<keyword evidence="11" id="KW-0234">DNA repair</keyword>
<evidence type="ECO:0000256" key="2">
    <source>
        <dbReference type="ARBA" id="ARBA00006521"/>
    </source>
</evidence>
<reference evidence="15" key="1">
    <citation type="journal article" date="2019" name="Int. J. Syst. Evol. Microbiol.">
        <title>The Global Catalogue of Microorganisms (GCM) 10K type strain sequencing project: providing services to taxonomists for standard genome sequencing and annotation.</title>
        <authorList>
            <consortium name="The Broad Institute Genomics Platform"/>
            <consortium name="The Broad Institute Genome Sequencing Center for Infectious Disease"/>
            <person name="Wu L."/>
            <person name="Ma J."/>
        </authorList>
    </citation>
    <scope>NUCLEOTIDE SEQUENCE [LARGE SCALE GENOMIC DNA]</scope>
    <source>
        <strain evidence="15">KCTC 22245</strain>
    </source>
</reference>
<keyword evidence="8" id="KW-0378">Hydrolase</keyword>
<evidence type="ECO:0000256" key="7">
    <source>
        <dbReference type="ARBA" id="ARBA00022763"/>
    </source>
</evidence>
<evidence type="ECO:0000256" key="9">
    <source>
        <dbReference type="ARBA" id="ARBA00023004"/>
    </source>
</evidence>
<evidence type="ECO:0000313" key="15">
    <source>
        <dbReference type="Proteomes" id="UP001595607"/>
    </source>
</evidence>
<evidence type="ECO:0000256" key="6">
    <source>
        <dbReference type="ARBA" id="ARBA00022723"/>
    </source>
</evidence>
<keyword evidence="5" id="KW-0004">4Fe-4S</keyword>
<comment type="catalytic activity">
    <reaction evidence="1">
        <text>Hydrolyzes single-stranded DNA or mismatched double-stranded DNA and polynucleotides, releasing free uracil.</text>
        <dbReference type="EC" id="3.2.2.27"/>
    </reaction>
</comment>
<keyword evidence="15" id="KW-1185">Reference proteome</keyword>
<feature type="region of interest" description="Disordered" evidence="12">
    <location>
        <begin position="42"/>
        <end position="62"/>
    </location>
</feature>
<comment type="similarity">
    <text evidence="2">Belongs to the uracil-DNA glycosylase (UDG) superfamily. Type 4 (UDGa) family.</text>
</comment>
<keyword evidence="9" id="KW-0408">Iron</keyword>
<feature type="domain" description="Uracil-DNA glycosylase-like" evidence="13">
    <location>
        <begin position="107"/>
        <end position="264"/>
    </location>
</feature>
<evidence type="ECO:0000256" key="12">
    <source>
        <dbReference type="SAM" id="MobiDB-lite"/>
    </source>
</evidence>
<dbReference type="SMART" id="SM00986">
    <property type="entry name" value="UDG"/>
    <property type="match status" value="1"/>
</dbReference>
<dbReference type="Proteomes" id="UP001595607">
    <property type="component" value="Unassembled WGS sequence"/>
</dbReference>
<dbReference type="Pfam" id="PF03167">
    <property type="entry name" value="UDG"/>
    <property type="match status" value="1"/>
</dbReference>
<dbReference type="CDD" id="cd10030">
    <property type="entry name" value="UDG-F4_TTUDGA_SPO1dp_like"/>
    <property type="match status" value="1"/>
</dbReference>
<name>A0ABV7MA52_9PROT</name>
<dbReference type="NCBIfam" id="TIGR00758">
    <property type="entry name" value="UDG_fam4"/>
    <property type="match status" value="1"/>
</dbReference>
<dbReference type="EC" id="3.2.2.27" evidence="3"/>
<evidence type="ECO:0000256" key="1">
    <source>
        <dbReference type="ARBA" id="ARBA00001400"/>
    </source>
</evidence>
<keyword evidence="6" id="KW-0479">Metal-binding</keyword>
<accession>A0ABV7MA52</accession>
<comment type="caution">
    <text evidence="14">The sequence shown here is derived from an EMBL/GenBank/DDBJ whole genome shotgun (WGS) entry which is preliminary data.</text>
</comment>